<dbReference type="Gene3D" id="3.30.530.20">
    <property type="match status" value="1"/>
</dbReference>
<dbReference type="InterPro" id="IPR013538">
    <property type="entry name" value="ASHA1/2-like_C"/>
</dbReference>
<protein>
    <submittedName>
        <fullName evidence="3">SRPBCC domain-containing protein</fullName>
    </submittedName>
</protein>
<dbReference type="RefSeq" id="WP_389358720.1">
    <property type="nucleotide sequence ID" value="NZ_JBIACK010000001.1"/>
</dbReference>
<evidence type="ECO:0000313" key="4">
    <source>
        <dbReference type="Proteomes" id="UP001601059"/>
    </source>
</evidence>
<name>A0ABW6KAS2_9BACI</name>
<comment type="caution">
    <text evidence="3">The sequence shown here is derived from an EMBL/GenBank/DDBJ whole genome shotgun (WGS) entry which is preliminary data.</text>
</comment>
<dbReference type="Pfam" id="PF08327">
    <property type="entry name" value="AHSA1"/>
    <property type="match status" value="1"/>
</dbReference>
<dbReference type="Proteomes" id="UP001601059">
    <property type="component" value="Unassembled WGS sequence"/>
</dbReference>
<dbReference type="SUPFAM" id="SSF55961">
    <property type="entry name" value="Bet v1-like"/>
    <property type="match status" value="1"/>
</dbReference>
<dbReference type="InterPro" id="IPR023393">
    <property type="entry name" value="START-like_dom_sf"/>
</dbReference>
<evidence type="ECO:0000256" key="1">
    <source>
        <dbReference type="ARBA" id="ARBA00006817"/>
    </source>
</evidence>
<feature type="domain" description="Activator of Hsp90 ATPase homologue 1/2-like C-terminal" evidence="2">
    <location>
        <begin position="11"/>
        <end position="137"/>
    </location>
</feature>
<sequence>MPSIKHKTYIKVSPRKVFTTLLSADEWNAWFTDDTTIHLNGDGKGEIRFRWTNKIDNSVIEDGGEITEMIPNERLVFQWSPAEQTTNVYFELSPFKEGTLLTLTEEDYAKTDKDLDACIECATGWGEALTLLKVYLELGFTFKEDLILA</sequence>
<accession>A0ABW6KAS2</accession>
<evidence type="ECO:0000313" key="3">
    <source>
        <dbReference type="EMBL" id="MFE8700023.1"/>
    </source>
</evidence>
<reference evidence="3 4" key="1">
    <citation type="submission" date="2024-08" db="EMBL/GenBank/DDBJ databases">
        <title>Two novel Cytobacillus novel species.</title>
        <authorList>
            <person name="Liu G."/>
        </authorList>
    </citation>
    <scope>NUCLEOTIDE SEQUENCE [LARGE SCALE GENOMIC DNA]</scope>
    <source>
        <strain evidence="3 4">FJAT-54145</strain>
    </source>
</reference>
<keyword evidence="4" id="KW-1185">Reference proteome</keyword>
<proteinExistence type="inferred from homology"/>
<comment type="similarity">
    <text evidence="1">Belongs to the AHA1 family.</text>
</comment>
<evidence type="ECO:0000259" key="2">
    <source>
        <dbReference type="Pfam" id="PF08327"/>
    </source>
</evidence>
<gene>
    <name evidence="3" type="ORF">ACFYKX_05225</name>
</gene>
<dbReference type="EMBL" id="JBIACK010000001">
    <property type="protein sequence ID" value="MFE8700023.1"/>
    <property type="molecule type" value="Genomic_DNA"/>
</dbReference>
<dbReference type="CDD" id="cd07814">
    <property type="entry name" value="SRPBCC_CalC_Aha1-like"/>
    <property type="match status" value="1"/>
</dbReference>
<organism evidence="3 4">
    <name type="scientific">Cytobacillus spartinae</name>
    <dbReference type="NCBI Taxonomy" id="3299023"/>
    <lineage>
        <taxon>Bacteria</taxon>
        <taxon>Bacillati</taxon>
        <taxon>Bacillota</taxon>
        <taxon>Bacilli</taxon>
        <taxon>Bacillales</taxon>
        <taxon>Bacillaceae</taxon>
        <taxon>Cytobacillus</taxon>
    </lineage>
</organism>